<feature type="domain" description="RNA polymerase sigma-70 region 2" evidence="5">
    <location>
        <begin position="2"/>
        <end position="69"/>
    </location>
</feature>
<comment type="similarity">
    <text evidence="1">Belongs to the sigma-70 factor family. ECF subfamily.</text>
</comment>
<dbReference type="Pfam" id="PF08281">
    <property type="entry name" value="Sigma70_r4_2"/>
    <property type="match status" value="1"/>
</dbReference>
<evidence type="ECO:0000313" key="8">
    <source>
        <dbReference type="Proteomes" id="UP000326570"/>
    </source>
</evidence>
<evidence type="ECO:0000256" key="3">
    <source>
        <dbReference type="ARBA" id="ARBA00023082"/>
    </source>
</evidence>
<dbReference type="GO" id="GO:0016987">
    <property type="term" value="F:sigma factor activity"/>
    <property type="evidence" value="ECO:0007669"/>
    <property type="project" value="UniProtKB-KW"/>
</dbReference>
<keyword evidence="2" id="KW-0805">Transcription regulation</keyword>
<keyword evidence="8" id="KW-1185">Reference proteome</keyword>
<dbReference type="InterPro" id="IPR013324">
    <property type="entry name" value="RNA_pol_sigma_r3/r4-like"/>
</dbReference>
<dbReference type="Pfam" id="PF04542">
    <property type="entry name" value="Sigma70_r2"/>
    <property type="match status" value="1"/>
</dbReference>
<proteinExistence type="inferred from homology"/>
<dbReference type="InterPro" id="IPR013249">
    <property type="entry name" value="RNA_pol_sigma70_r4_t2"/>
</dbReference>
<dbReference type="SUPFAM" id="SSF88946">
    <property type="entry name" value="Sigma2 domain of RNA polymerase sigma factors"/>
    <property type="match status" value="1"/>
</dbReference>
<evidence type="ECO:0000256" key="2">
    <source>
        <dbReference type="ARBA" id="ARBA00023015"/>
    </source>
</evidence>
<evidence type="ECO:0000259" key="6">
    <source>
        <dbReference type="Pfam" id="PF08281"/>
    </source>
</evidence>
<evidence type="ECO:0000256" key="4">
    <source>
        <dbReference type="ARBA" id="ARBA00023163"/>
    </source>
</evidence>
<reference evidence="7 8" key="1">
    <citation type="submission" date="2019-09" db="EMBL/GenBank/DDBJ databases">
        <title>Genome sequence of Adhaeribacter sp. M2.</title>
        <authorList>
            <person name="Srinivasan S."/>
        </authorList>
    </citation>
    <scope>NUCLEOTIDE SEQUENCE [LARGE SCALE GENOMIC DNA]</scope>
    <source>
        <strain evidence="7 8">M2</strain>
    </source>
</reference>
<evidence type="ECO:0000256" key="1">
    <source>
        <dbReference type="ARBA" id="ARBA00010641"/>
    </source>
</evidence>
<dbReference type="GO" id="GO:0006352">
    <property type="term" value="P:DNA-templated transcription initiation"/>
    <property type="evidence" value="ECO:0007669"/>
    <property type="project" value="InterPro"/>
</dbReference>
<sequence length="164" mass="18987">MLYKKFYGFSMGVCLRYSDSREEAAEILNDGFMKVFTNINTYQPDKAFKGWLRKIMVHTAIDHYRKNSKHYHSLDLVYAEAELGVEDVLDTISAEEILAMVQQLSPAYRLVFNLHVIEGFSHPEIAEKLQISEGASKSNLFKARMKLQKMIAHSDRENRTSYAR</sequence>
<comment type="caution">
    <text evidence="7">The sequence shown here is derived from an EMBL/GenBank/DDBJ whole genome shotgun (WGS) entry which is preliminary data.</text>
</comment>
<dbReference type="InterPro" id="IPR013325">
    <property type="entry name" value="RNA_pol_sigma_r2"/>
</dbReference>
<dbReference type="Proteomes" id="UP000326570">
    <property type="component" value="Unassembled WGS sequence"/>
</dbReference>
<dbReference type="Gene3D" id="1.10.10.10">
    <property type="entry name" value="Winged helix-like DNA-binding domain superfamily/Winged helix DNA-binding domain"/>
    <property type="match status" value="1"/>
</dbReference>
<dbReference type="InterPro" id="IPR036388">
    <property type="entry name" value="WH-like_DNA-bd_sf"/>
</dbReference>
<evidence type="ECO:0000259" key="5">
    <source>
        <dbReference type="Pfam" id="PF04542"/>
    </source>
</evidence>
<dbReference type="InterPro" id="IPR014284">
    <property type="entry name" value="RNA_pol_sigma-70_dom"/>
</dbReference>
<dbReference type="CDD" id="cd06171">
    <property type="entry name" value="Sigma70_r4"/>
    <property type="match status" value="1"/>
</dbReference>
<dbReference type="NCBIfam" id="TIGR02937">
    <property type="entry name" value="sigma70-ECF"/>
    <property type="match status" value="1"/>
</dbReference>
<gene>
    <name evidence="7" type="ORF">F0P94_03820</name>
</gene>
<dbReference type="SUPFAM" id="SSF88659">
    <property type="entry name" value="Sigma3 and sigma4 domains of RNA polymerase sigma factors"/>
    <property type="match status" value="1"/>
</dbReference>
<keyword evidence="3" id="KW-0731">Sigma factor</keyword>
<keyword evidence="4" id="KW-0804">Transcription</keyword>
<dbReference type="Gene3D" id="1.10.1740.10">
    <property type="match status" value="1"/>
</dbReference>
<evidence type="ECO:0000313" key="7">
    <source>
        <dbReference type="EMBL" id="KAA9341032.1"/>
    </source>
</evidence>
<dbReference type="InterPro" id="IPR039425">
    <property type="entry name" value="RNA_pol_sigma-70-like"/>
</dbReference>
<dbReference type="InterPro" id="IPR007627">
    <property type="entry name" value="RNA_pol_sigma70_r2"/>
</dbReference>
<dbReference type="PANTHER" id="PTHR43133">
    <property type="entry name" value="RNA POLYMERASE ECF-TYPE SIGMA FACTO"/>
    <property type="match status" value="1"/>
</dbReference>
<accession>A0A5N1J3C5</accession>
<name>A0A5N1J3C5_9BACT</name>
<dbReference type="PANTHER" id="PTHR43133:SF46">
    <property type="entry name" value="RNA POLYMERASE SIGMA-70 FACTOR ECF SUBFAMILY"/>
    <property type="match status" value="1"/>
</dbReference>
<organism evidence="7 8">
    <name type="scientific">Adhaeribacter soli</name>
    <dbReference type="NCBI Taxonomy" id="2607655"/>
    <lineage>
        <taxon>Bacteria</taxon>
        <taxon>Pseudomonadati</taxon>
        <taxon>Bacteroidota</taxon>
        <taxon>Cytophagia</taxon>
        <taxon>Cytophagales</taxon>
        <taxon>Hymenobacteraceae</taxon>
        <taxon>Adhaeribacter</taxon>
    </lineage>
</organism>
<dbReference type="AlphaFoldDB" id="A0A5N1J3C5"/>
<feature type="domain" description="RNA polymerase sigma factor 70 region 4 type 2" evidence="6">
    <location>
        <begin position="95"/>
        <end position="147"/>
    </location>
</feature>
<dbReference type="EMBL" id="VTWT01000002">
    <property type="protein sequence ID" value="KAA9341032.1"/>
    <property type="molecule type" value="Genomic_DNA"/>
</dbReference>
<dbReference type="GO" id="GO:0003677">
    <property type="term" value="F:DNA binding"/>
    <property type="evidence" value="ECO:0007669"/>
    <property type="project" value="InterPro"/>
</dbReference>
<protein>
    <submittedName>
        <fullName evidence="7">Sigma-70 family RNA polymerase sigma factor</fullName>
    </submittedName>
</protein>